<dbReference type="CDD" id="cd00144">
    <property type="entry name" value="MPP_PPP_family"/>
    <property type="match status" value="1"/>
</dbReference>
<dbReference type="PANTHER" id="PTHR42850:SF4">
    <property type="entry name" value="ZINC-DEPENDENT ENDOPOLYPHOSPHATASE"/>
    <property type="match status" value="1"/>
</dbReference>
<dbReference type="Gene3D" id="3.60.21.10">
    <property type="match status" value="1"/>
</dbReference>
<organism evidence="2 3">
    <name type="scientific">Litoreibacter roseus</name>
    <dbReference type="NCBI Taxonomy" id="2601869"/>
    <lineage>
        <taxon>Bacteria</taxon>
        <taxon>Pseudomonadati</taxon>
        <taxon>Pseudomonadota</taxon>
        <taxon>Alphaproteobacteria</taxon>
        <taxon>Rhodobacterales</taxon>
        <taxon>Roseobacteraceae</taxon>
        <taxon>Litoreibacter</taxon>
    </lineage>
</organism>
<feature type="domain" description="Calcineurin-like phosphoesterase" evidence="1">
    <location>
        <begin position="31"/>
        <end position="221"/>
    </location>
</feature>
<dbReference type="EMBL" id="BLJE01000001">
    <property type="protein sequence ID" value="GFE63506.1"/>
    <property type="molecule type" value="Genomic_DNA"/>
</dbReference>
<dbReference type="AlphaFoldDB" id="A0A6N6JBI3"/>
<dbReference type="InterPro" id="IPR029052">
    <property type="entry name" value="Metallo-depent_PP-like"/>
</dbReference>
<dbReference type="RefSeq" id="WP_243144797.1">
    <property type="nucleotide sequence ID" value="NZ_BLJE01000001.1"/>
</dbReference>
<accession>A0A6N6JBI3</accession>
<dbReference type="PANTHER" id="PTHR42850">
    <property type="entry name" value="METALLOPHOSPHOESTERASE"/>
    <property type="match status" value="1"/>
</dbReference>
<sequence length="267" mass="29452">MSFLKSMMGRKVPVEMLELEMGQPEPDGALFVTGDIHGRIDLLEDILGQIDKVIGEQRYPDPKLIFLGDAIDRGPDSQAVLRRLHALSAEFPDNFICLMGNHEQMLLDFLEDPSARYSRWLRNGGLATCQSFGLDVSAPNIGGDVAEELAVDLEDVMGKALIDWLRARPTKYISGNVAMVHAAVDPSKDIEMQADRVLIWGHPDFLSRSRSDGIWVVHGHTTVEQPSCQDRRVSIDTGAYDSGVLTSAIMFPGEDVSFLTTSVSQSH</sequence>
<proteinExistence type="predicted"/>
<evidence type="ECO:0000313" key="2">
    <source>
        <dbReference type="EMBL" id="GFE63506.1"/>
    </source>
</evidence>
<dbReference type="Pfam" id="PF00149">
    <property type="entry name" value="Metallophos"/>
    <property type="match status" value="1"/>
</dbReference>
<evidence type="ECO:0000313" key="3">
    <source>
        <dbReference type="Proteomes" id="UP000436822"/>
    </source>
</evidence>
<dbReference type="GO" id="GO:0016791">
    <property type="term" value="F:phosphatase activity"/>
    <property type="evidence" value="ECO:0007669"/>
    <property type="project" value="TreeGrafter"/>
</dbReference>
<dbReference type="Proteomes" id="UP000436822">
    <property type="component" value="Unassembled WGS sequence"/>
</dbReference>
<dbReference type="InterPro" id="IPR004843">
    <property type="entry name" value="Calcineurin-like_PHP"/>
</dbReference>
<gene>
    <name evidence="2" type="ORF">KIN_05800</name>
</gene>
<dbReference type="InterPro" id="IPR050126">
    <property type="entry name" value="Ap4A_hydrolase"/>
</dbReference>
<reference evidence="2 3" key="1">
    <citation type="submission" date="2019-12" db="EMBL/GenBank/DDBJ databases">
        <title>Litoreibacter badius sp. nov., a novel bacteriochlorophyll a-containing bacterium in the genus Litoreibacter.</title>
        <authorList>
            <person name="Kanamuro M."/>
            <person name="Takabe Y."/>
            <person name="Mori K."/>
            <person name="Takaichi S."/>
            <person name="Hanada S."/>
        </authorList>
    </citation>
    <scope>NUCLEOTIDE SEQUENCE [LARGE SCALE GENOMIC DNA]</scope>
    <source>
        <strain evidence="2 3">K6</strain>
    </source>
</reference>
<dbReference type="SUPFAM" id="SSF56300">
    <property type="entry name" value="Metallo-dependent phosphatases"/>
    <property type="match status" value="1"/>
</dbReference>
<keyword evidence="3" id="KW-1185">Reference proteome</keyword>
<dbReference type="GO" id="GO:0110154">
    <property type="term" value="P:RNA decapping"/>
    <property type="evidence" value="ECO:0007669"/>
    <property type="project" value="TreeGrafter"/>
</dbReference>
<evidence type="ECO:0000259" key="1">
    <source>
        <dbReference type="Pfam" id="PF00149"/>
    </source>
</evidence>
<name>A0A6N6JBI3_9RHOB</name>
<dbReference type="GO" id="GO:0008803">
    <property type="term" value="F:bis(5'-nucleosyl)-tetraphosphatase (symmetrical) activity"/>
    <property type="evidence" value="ECO:0007669"/>
    <property type="project" value="TreeGrafter"/>
</dbReference>
<protein>
    <submittedName>
        <fullName evidence="2">Bis(5'-nucleosyl)-tetraphosphatase</fullName>
    </submittedName>
</protein>
<comment type="caution">
    <text evidence="2">The sequence shown here is derived from an EMBL/GenBank/DDBJ whole genome shotgun (WGS) entry which is preliminary data.</text>
</comment>
<dbReference type="GO" id="GO:0005737">
    <property type="term" value="C:cytoplasm"/>
    <property type="evidence" value="ECO:0007669"/>
    <property type="project" value="TreeGrafter"/>
</dbReference>